<dbReference type="EMBL" id="CP042345">
    <property type="protein sequence ID" value="QEA16502.1"/>
    <property type="molecule type" value="Genomic_DNA"/>
</dbReference>
<reference evidence="2 3" key="1">
    <citation type="journal article" date="2013" name="J. Microbiol. Biotechnol.">
        <title>Novosphingobium ginsenosidimutans sp. nov., with the ability to convert ginsenoside.</title>
        <authorList>
            <person name="Kim J.K."/>
            <person name="He D."/>
            <person name="Liu Q.M."/>
            <person name="Park H.Y."/>
            <person name="Jung M.S."/>
            <person name="Yoon M.H."/>
            <person name="Kim S.C."/>
            <person name="Im W.T."/>
        </authorList>
    </citation>
    <scope>NUCLEOTIDE SEQUENCE [LARGE SCALE GENOMIC DNA]</scope>
    <source>
        <strain evidence="2 3">FW-6</strain>
    </source>
</reference>
<evidence type="ECO:0000256" key="1">
    <source>
        <dbReference type="SAM" id="Phobius"/>
    </source>
</evidence>
<feature type="transmembrane region" description="Helical" evidence="1">
    <location>
        <begin position="65"/>
        <end position="89"/>
    </location>
</feature>
<protein>
    <submittedName>
        <fullName evidence="2">Uncharacterized protein</fullName>
    </submittedName>
</protein>
<accession>A0A5B8S692</accession>
<dbReference type="RefSeq" id="WP_147090581.1">
    <property type="nucleotide sequence ID" value="NZ_BAABJD010000005.1"/>
</dbReference>
<keyword evidence="1" id="KW-1133">Transmembrane helix</keyword>
<organism evidence="2 3">
    <name type="scientific">Novosphingobium ginsenosidimutans</name>
    <dbReference type="NCBI Taxonomy" id="1176536"/>
    <lineage>
        <taxon>Bacteria</taxon>
        <taxon>Pseudomonadati</taxon>
        <taxon>Pseudomonadota</taxon>
        <taxon>Alphaproteobacteria</taxon>
        <taxon>Sphingomonadales</taxon>
        <taxon>Sphingomonadaceae</taxon>
        <taxon>Novosphingobium</taxon>
    </lineage>
</organism>
<proteinExistence type="predicted"/>
<keyword evidence="1" id="KW-0472">Membrane</keyword>
<feature type="transmembrane region" description="Helical" evidence="1">
    <location>
        <begin position="38"/>
        <end position="58"/>
    </location>
</feature>
<name>A0A5B8S692_9SPHN</name>
<evidence type="ECO:0000313" key="2">
    <source>
        <dbReference type="EMBL" id="QEA16502.1"/>
    </source>
</evidence>
<sequence>MGIVLGLIVCVLLPAALSWGICSGMRVLSPSSSRRRRVALAAVLAGLLPVTVPLISVLDVEYPEGLIAVVAILLIGVLIALLVGLPVAIRATRCDFPA</sequence>
<evidence type="ECO:0000313" key="3">
    <source>
        <dbReference type="Proteomes" id="UP000321172"/>
    </source>
</evidence>
<keyword evidence="1" id="KW-0812">Transmembrane</keyword>
<dbReference type="KEGG" id="ngf:FRF71_10370"/>
<dbReference type="Proteomes" id="UP000321172">
    <property type="component" value="Chromosome"/>
</dbReference>
<dbReference type="AlphaFoldDB" id="A0A5B8S692"/>
<keyword evidence="3" id="KW-1185">Reference proteome</keyword>
<gene>
    <name evidence="2" type="ORF">FRF71_10370</name>
</gene>